<accession>A0A0A9ZJM6</accession>
<reference evidence="7" key="2">
    <citation type="submission" date="2014-07" db="EMBL/GenBank/DDBJ databases">
        <authorList>
            <person name="Hull J."/>
        </authorList>
    </citation>
    <scope>NUCLEOTIDE SEQUENCE</scope>
</reference>
<sequence length="156" mass="17812">MLCYRMGRTRRGQLGNDNRGHMSKRLKKVNMRILPTNYCRYLFGRTNPQYLKFNFTKYHQICASGSFGNESDCEGDSGGPVICDAYQVALISYGFQCGTTTPAGYATLDVFLKWFHEDVLPRSPERTEARRTVNCAPSTHFILYLVLLFFILSALL</sequence>
<keyword evidence="2" id="KW-0378">Hydrolase</keyword>
<dbReference type="GO" id="GO:0006508">
    <property type="term" value="P:proteolysis"/>
    <property type="evidence" value="ECO:0007669"/>
    <property type="project" value="UniProtKB-KW"/>
</dbReference>
<evidence type="ECO:0000256" key="2">
    <source>
        <dbReference type="ARBA" id="ARBA00022801"/>
    </source>
</evidence>
<proteinExistence type="predicted"/>
<name>A0A0A9ZJM6_LYGHE</name>
<dbReference type="EMBL" id="GBHO01000024">
    <property type="protein sequence ID" value="JAG43580.1"/>
    <property type="molecule type" value="Transcribed_RNA"/>
</dbReference>
<dbReference type="AlphaFoldDB" id="A0A0A9ZJM6"/>
<keyword evidence="3" id="KW-0720">Serine protease</keyword>
<evidence type="ECO:0000256" key="3">
    <source>
        <dbReference type="ARBA" id="ARBA00022825"/>
    </source>
</evidence>
<dbReference type="PANTHER" id="PTHR24276:SF98">
    <property type="entry name" value="FI18310P1-RELATED"/>
    <property type="match status" value="1"/>
</dbReference>
<evidence type="ECO:0000256" key="4">
    <source>
        <dbReference type="ARBA" id="ARBA00023157"/>
    </source>
</evidence>
<feature type="transmembrane region" description="Helical" evidence="5">
    <location>
        <begin position="132"/>
        <end position="155"/>
    </location>
</feature>
<dbReference type="PROSITE" id="PS50240">
    <property type="entry name" value="TRYPSIN_DOM"/>
    <property type="match status" value="1"/>
</dbReference>
<dbReference type="GO" id="GO:0004252">
    <property type="term" value="F:serine-type endopeptidase activity"/>
    <property type="evidence" value="ECO:0007669"/>
    <property type="project" value="InterPro"/>
</dbReference>
<feature type="domain" description="Peptidase S1" evidence="6">
    <location>
        <begin position="7"/>
        <end position="120"/>
    </location>
</feature>
<organism evidence="7">
    <name type="scientific">Lygus hesperus</name>
    <name type="common">Western plant bug</name>
    <dbReference type="NCBI Taxonomy" id="30085"/>
    <lineage>
        <taxon>Eukaryota</taxon>
        <taxon>Metazoa</taxon>
        <taxon>Ecdysozoa</taxon>
        <taxon>Arthropoda</taxon>
        <taxon>Hexapoda</taxon>
        <taxon>Insecta</taxon>
        <taxon>Pterygota</taxon>
        <taxon>Neoptera</taxon>
        <taxon>Paraneoptera</taxon>
        <taxon>Hemiptera</taxon>
        <taxon>Heteroptera</taxon>
        <taxon>Panheteroptera</taxon>
        <taxon>Cimicomorpha</taxon>
        <taxon>Miridae</taxon>
        <taxon>Mirini</taxon>
        <taxon>Lygus</taxon>
    </lineage>
</organism>
<reference evidence="7" key="1">
    <citation type="journal article" date="2014" name="PLoS ONE">
        <title>Transcriptome-Based Identification of ABC Transporters in the Western Tarnished Plant Bug Lygus hesperus.</title>
        <authorList>
            <person name="Hull J.J."/>
            <person name="Chaney K."/>
            <person name="Geib S.M."/>
            <person name="Fabrick J.A."/>
            <person name="Brent C.S."/>
            <person name="Walsh D."/>
            <person name="Lavine L.C."/>
        </authorList>
    </citation>
    <scope>NUCLEOTIDE SEQUENCE</scope>
</reference>
<keyword evidence="5" id="KW-1133">Transmembrane helix</keyword>
<keyword evidence="1 7" id="KW-0645">Protease</keyword>
<dbReference type="InterPro" id="IPR043504">
    <property type="entry name" value="Peptidase_S1_PA_chymotrypsin"/>
</dbReference>
<dbReference type="InterPro" id="IPR009003">
    <property type="entry name" value="Peptidase_S1_PA"/>
</dbReference>
<keyword evidence="5" id="KW-0472">Membrane</keyword>
<dbReference type="Gene3D" id="2.40.10.10">
    <property type="entry name" value="Trypsin-like serine proteases"/>
    <property type="match status" value="1"/>
</dbReference>
<dbReference type="SUPFAM" id="SSF50494">
    <property type="entry name" value="Trypsin-like serine proteases"/>
    <property type="match status" value="1"/>
</dbReference>
<evidence type="ECO:0000259" key="6">
    <source>
        <dbReference type="PROSITE" id="PS50240"/>
    </source>
</evidence>
<protein>
    <submittedName>
        <fullName evidence="7">Putative serine protease 41</fullName>
    </submittedName>
</protein>
<dbReference type="PANTHER" id="PTHR24276">
    <property type="entry name" value="POLYSERASE-RELATED"/>
    <property type="match status" value="1"/>
</dbReference>
<dbReference type="InterPro" id="IPR050430">
    <property type="entry name" value="Peptidase_S1"/>
</dbReference>
<gene>
    <name evidence="7" type="primary">PRSS41_0</name>
    <name evidence="7" type="ORF">CM83_1345</name>
</gene>
<dbReference type="InterPro" id="IPR001254">
    <property type="entry name" value="Trypsin_dom"/>
</dbReference>
<evidence type="ECO:0000256" key="1">
    <source>
        <dbReference type="ARBA" id="ARBA00022670"/>
    </source>
</evidence>
<keyword evidence="5" id="KW-0812">Transmembrane</keyword>
<evidence type="ECO:0000313" key="7">
    <source>
        <dbReference type="EMBL" id="JAG43580.1"/>
    </source>
</evidence>
<evidence type="ECO:0000256" key="5">
    <source>
        <dbReference type="SAM" id="Phobius"/>
    </source>
</evidence>
<keyword evidence="4" id="KW-1015">Disulfide bond</keyword>
<dbReference type="Pfam" id="PF00089">
    <property type="entry name" value="Trypsin"/>
    <property type="match status" value="1"/>
</dbReference>